<dbReference type="KEGG" id="rrd:RradSPS_1817"/>
<dbReference type="PANTHER" id="PTHR12302">
    <property type="entry name" value="EBNA2 BINDING PROTEIN P100"/>
    <property type="match status" value="1"/>
</dbReference>
<dbReference type="AlphaFoldDB" id="A0A023X543"/>
<dbReference type="Pfam" id="PF00565">
    <property type="entry name" value="SNase"/>
    <property type="match status" value="1"/>
</dbReference>
<dbReference type="GO" id="GO:0016787">
    <property type="term" value="F:hydrolase activity"/>
    <property type="evidence" value="ECO:0007669"/>
    <property type="project" value="UniProtKB-KW"/>
</dbReference>
<dbReference type="Proteomes" id="UP000025229">
    <property type="component" value="Chromosome"/>
</dbReference>
<dbReference type="EMBL" id="JAWXXX010000001">
    <property type="protein sequence ID" value="MDX5894505.1"/>
    <property type="molecule type" value="Genomic_DNA"/>
</dbReference>
<sequence>MNSFAKLARQVMFVALLAAFLGLAAGCAAVGAVLDDLIGEETTAASPADSEVTVVRVVDGDTVEVSPRVEGIGDVRLIGVDTPEPYASGTPEPLAAEASDFARENLEGRDVTLEFDEESVDSYGRLLAYVYAGKEMFNETLLREGYAQVATFPPNTRYVERFEAAQDEAREAERGIWTLPENEACRLRDRGNGIGGGC</sequence>
<dbReference type="OrthoDB" id="5241375at2"/>
<dbReference type="InterPro" id="IPR002071">
    <property type="entry name" value="Thermonucl_AS"/>
</dbReference>
<feature type="signal peptide" evidence="4">
    <location>
        <begin position="1"/>
        <end position="24"/>
    </location>
</feature>
<keyword evidence="4" id="KW-0732">Signal</keyword>
<keyword evidence="8" id="KW-1185">Reference proteome</keyword>
<dbReference type="EMBL" id="CP007514">
    <property type="protein sequence ID" value="AHY47100.1"/>
    <property type="molecule type" value="Genomic_DNA"/>
</dbReference>
<evidence type="ECO:0000256" key="2">
    <source>
        <dbReference type="ARBA" id="ARBA00022759"/>
    </source>
</evidence>
<dbReference type="Proteomes" id="UP001281130">
    <property type="component" value="Unassembled WGS sequence"/>
</dbReference>
<keyword evidence="2" id="KW-0255">Endonuclease</keyword>
<dbReference type="STRING" id="42256.RradSPS_1817"/>
<evidence type="ECO:0000313" key="8">
    <source>
        <dbReference type="Proteomes" id="UP000025229"/>
    </source>
</evidence>
<reference evidence="7" key="2">
    <citation type="submission" date="2023-11" db="EMBL/GenBank/DDBJ databases">
        <title>MicrobeMod: A computational toolkit for identifying prokaryotic methylation and restriction-modification with nanopore sequencing.</title>
        <authorList>
            <person name="Crits-Christoph A."/>
            <person name="Kang S.C."/>
            <person name="Lee H."/>
            <person name="Ostrov N."/>
        </authorList>
    </citation>
    <scope>NUCLEOTIDE SEQUENCE</scope>
    <source>
        <strain evidence="7">ATCC 51242</strain>
    </source>
</reference>
<dbReference type="InterPro" id="IPR016071">
    <property type="entry name" value="Staphylococal_nuclease_OB-fold"/>
</dbReference>
<evidence type="ECO:0000256" key="1">
    <source>
        <dbReference type="ARBA" id="ARBA00022722"/>
    </source>
</evidence>
<evidence type="ECO:0000313" key="6">
    <source>
        <dbReference type="EMBL" id="AHY47100.1"/>
    </source>
</evidence>
<dbReference type="PANTHER" id="PTHR12302:SF3">
    <property type="entry name" value="SERINE_THREONINE-PROTEIN KINASE 31"/>
    <property type="match status" value="1"/>
</dbReference>
<keyword evidence="1" id="KW-0540">Nuclease</keyword>
<dbReference type="GO" id="GO:0003676">
    <property type="term" value="F:nucleic acid binding"/>
    <property type="evidence" value="ECO:0007669"/>
    <property type="project" value="InterPro"/>
</dbReference>
<organism evidence="6 8">
    <name type="scientific">Rubrobacter radiotolerans</name>
    <name type="common">Arthrobacter radiotolerans</name>
    <dbReference type="NCBI Taxonomy" id="42256"/>
    <lineage>
        <taxon>Bacteria</taxon>
        <taxon>Bacillati</taxon>
        <taxon>Actinomycetota</taxon>
        <taxon>Rubrobacteria</taxon>
        <taxon>Rubrobacterales</taxon>
        <taxon>Rubrobacteraceae</taxon>
        <taxon>Rubrobacter</taxon>
    </lineage>
</organism>
<protein>
    <submittedName>
        <fullName evidence="6">Micrococcal nuclease (Thermonuclease)-like protein</fullName>
    </submittedName>
    <submittedName>
        <fullName evidence="7">Thermonuclease family protein</fullName>
    </submittedName>
</protein>
<feature type="domain" description="TNase-like" evidence="5">
    <location>
        <begin position="48"/>
        <end position="179"/>
    </location>
</feature>
<accession>A0A023X543</accession>
<dbReference type="PROSITE" id="PS50830">
    <property type="entry name" value="TNASE_3"/>
    <property type="match status" value="1"/>
</dbReference>
<evidence type="ECO:0000313" key="7">
    <source>
        <dbReference type="EMBL" id="MDX5894505.1"/>
    </source>
</evidence>
<evidence type="ECO:0000256" key="4">
    <source>
        <dbReference type="SAM" id="SignalP"/>
    </source>
</evidence>
<dbReference type="SUPFAM" id="SSF50199">
    <property type="entry name" value="Staphylococcal nuclease"/>
    <property type="match status" value="1"/>
</dbReference>
<evidence type="ECO:0000256" key="3">
    <source>
        <dbReference type="ARBA" id="ARBA00022801"/>
    </source>
</evidence>
<dbReference type="CDD" id="cd00175">
    <property type="entry name" value="SNc"/>
    <property type="match status" value="1"/>
</dbReference>
<dbReference type="HOGENOM" id="CLU_046484_5_3_11"/>
<dbReference type="RefSeq" id="WP_051589638.1">
    <property type="nucleotide sequence ID" value="NZ_CP007514.1"/>
</dbReference>
<feature type="chain" id="PRO_5038857991" evidence="4">
    <location>
        <begin position="25"/>
        <end position="198"/>
    </location>
</feature>
<dbReference type="PROSITE" id="PS51257">
    <property type="entry name" value="PROKAR_LIPOPROTEIN"/>
    <property type="match status" value="1"/>
</dbReference>
<reference evidence="6 8" key="1">
    <citation type="submission" date="2014-03" db="EMBL/GenBank/DDBJ databases">
        <title>Complete genome sequence of the Radio-Resistant Rubrobacter radiotolerans RSPS-4.</title>
        <authorList>
            <person name="Egas C.C."/>
            <person name="Barroso C.C."/>
            <person name="Froufe H.J.C."/>
            <person name="Pacheco J.J."/>
            <person name="Albuquerque L.L."/>
            <person name="da Costa M.M.S."/>
        </authorList>
    </citation>
    <scope>NUCLEOTIDE SEQUENCE [LARGE SCALE GENOMIC DNA]</scope>
    <source>
        <strain evidence="6 8">RSPS-4</strain>
    </source>
</reference>
<dbReference type="InterPro" id="IPR035437">
    <property type="entry name" value="SNase_OB-fold_sf"/>
</dbReference>
<dbReference type="SMART" id="SM00318">
    <property type="entry name" value="SNc"/>
    <property type="match status" value="1"/>
</dbReference>
<dbReference type="eggNOG" id="COG1525">
    <property type="taxonomic scope" value="Bacteria"/>
</dbReference>
<gene>
    <name evidence="6" type="ORF">RradSPS_1817</name>
    <name evidence="7" type="ORF">SIL72_10760</name>
</gene>
<evidence type="ECO:0000259" key="5">
    <source>
        <dbReference type="PROSITE" id="PS50830"/>
    </source>
</evidence>
<keyword evidence="3" id="KW-0378">Hydrolase</keyword>
<dbReference type="PROSITE" id="PS01123">
    <property type="entry name" value="TNASE_1"/>
    <property type="match status" value="1"/>
</dbReference>
<name>A0A023X543_RUBRA</name>
<dbReference type="GO" id="GO:0004519">
    <property type="term" value="F:endonuclease activity"/>
    <property type="evidence" value="ECO:0007669"/>
    <property type="project" value="UniProtKB-KW"/>
</dbReference>
<proteinExistence type="predicted"/>
<dbReference type="Gene3D" id="2.40.50.90">
    <property type="match status" value="1"/>
</dbReference>